<evidence type="ECO:0000259" key="1">
    <source>
        <dbReference type="Pfam" id="PF20028"/>
    </source>
</evidence>
<dbReference type="EMBL" id="JAAHFQ010000316">
    <property type="protein sequence ID" value="NER29152.1"/>
    <property type="molecule type" value="Genomic_DNA"/>
</dbReference>
<gene>
    <name evidence="2" type="ORF">F6J89_16330</name>
</gene>
<dbReference type="InterPro" id="IPR045450">
    <property type="entry name" value="VMAP_C"/>
</dbReference>
<protein>
    <recommendedName>
        <fullName evidence="1">vWA-MoxR associated protein C-terminal domain-containing protein</fullName>
    </recommendedName>
</protein>
<dbReference type="AlphaFoldDB" id="A0A6B3NET1"/>
<evidence type="ECO:0000313" key="2">
    <source>
        <dbReference type="EMBL" id="NER29152.1"/>
    </source>
</evidence>
<organism evidence="2">
    <name type="scientific">Symploca sp. SIO1C4</name>
    <dbReference type="NCBI Taxonomy" id="2607765"/>
    <lineage>
        <taxon>Bacteria</taxon>
        <taxon>Bacillati</taxon>
        <taxon>Cyanobacteriota</taxon>
        <taxon>Cyanophyceae</taxon>
        <taxon>Coleofasciculales</taxon>
        <taxon>Coleofasciculaceae</taxon>
        <taxon>Symploca</taxon>
    </lineage>
</organism>
<reference evidence="2" key="1">
    <citation type="submission" date="2019-11" db="EMBL/GenBank/DDBJ databases">
        <title>Genomic insights into an expanded diversity of filamentous marine cyanobacteria reveals the extraordinary biosynthetic potential of Moorea and Okeania.</title>
        <authorList>
            <person name="Ferreira Leao T."/>
            <person name="Wang M."/>
            <person name="Moss N."/>
            <person name="Da Silva R."/>
            <person name="Sanders J."/>
            <person name="Nurk S."/>
            <person name="Gurevich A."/>
            <person name="Humphrey G."/>
            <person name="Reher R."/>
            <person name="Zhu Q."/>
            <person name="Belda-Ferre P."/>
            <person name="Glukhov E."/>
            <person name="Rex R."/>
            <person name="Dorrestein P.C."/>
            <person name="Knight R."/>
            <person name="Pevzner P."/>
            <person name="Gerwick W.H."/>
            <person name="Gerwick L."/>
        </authorList>
    </citation>
    <scope>NUCLEOTIDE SEQUENCE</scope>
    <source>
        <strain evidence="2">SIO1C4</strain>
    </source>
</reference>
<comment type="caution">
    <text evidence="2">The sequence shown here is derived from an EMBL/GenBank/DDBJ whole genome shotgun (WGS) entry which is preliminary data.</text>
</comment>
<feature type="domain" description="vWA-MoxR associated protein C-terminal" evidence="1">
    <location>
        <begin position="198"/>
        <end position="416"/>
    </location>
</feature>
<name>A0A6B3NET1_9CYAN</name>
<accession>A0A6B3NET1</accession>
<proteinExistence type="predicted"/>
<dbReference type="Pfam" id="PF20028">
    <property type="entry name" value="VMAP-C"/>
    <property type="match status" value="1"/>
</dbReference>
<sequence length="429" mass="49742">MGKGSRLSLVTYPVTSLFRENCSKSPQITDDELAVLKPYLEKIDKHVLTWAVMSAISADALNQWLALDEFLSIESFLTIVREQFPKKTDGSLSLIAVLQILSCHPKISLELQTEFKMWLQTRNYGIPDGYSIHIKGKLNAYLLVVVKQEHPREPLHLTAYVKIENKTPIPIFIKPKPPSLYQSHPENGAIITCQLSEDETLEEKIVPYLQDLLKQSGDIYLRGSPSTYNLVLEIFLPFDYLAESVDLWGIERIRRKRKLGREYRVIVRSYERLVDAYYAGKLESAWKLMKSMEQKVLPTCIRRLEQEKRYFYSILEQELTEQQSIGLSCFLPEAEAEREELFVALYETGVPLALWLRSPDFENDGMLHFEQLLCTRCLQDHNQLIEQLFKKRQAAHFCRNPENQWGYHAAMLLDNPERTPSLNPLKFGQ</sequence>